<name>A0A1F6CL78_HANXR</name>
<evidence type="ECO:0000313" key="4">
    <source>
        <dbReference type="Proteomes" id="UP000178606"/>
    </source>
</evidence>
<protein>
    <recommendedName>
        <fullName evidence="5">Helix-turn-helix domain-containing protein</fullName>
    </recommendedName>
</protein>
<feature type="region of interest" description="Disordered" evidence="1">
    <location>
        <begin position="175"/>
        <end position="219"/>
    </location>
</feature>
<evidence type="ECO:0000313" key="3">
    <source>
        <dbReference type="EMBL" id="OGG50006.1"/>
    </source>
</evidence>
<sequence>MVDYFSFDEVMGELEVSEEELRRMVSEGELRAFRSENKMKFRKEDVEVLQTGKESEPTIMLPTDEEAAAGDDIALDLDIEDTAADLSADAGEAEPEMELDLEAEPEPEMDLEEDEPVQEEPAEEEEEVPTLEADTPDDSGLDDLTLAEDDATIEEADETLVEDEDMDTASTTAPLAFADEGGEEETEEETATGEVTEEGEFVDEEEAATAPRRGRRGAMAGAGATGAPKAGILWTVLLVLGFLPCIPIIMVFVDDFMLNSGVATQPGAVAGVYEFFGEKLWEDGEWKGKMIEGVPAGTVGDNADESDGLPRRTYKQYGTSSLSDAPKTTVGPEETGGGE</sequence>
<evidence type="ECO:0000256" key="2">
    <source>
        <dbReference type="SAM" id="Phobius"/>
    </source>
</evidence>
<keyword evidence="2" id="KW-0812">Transmembrane</keyword>
<feature type="compositionally biased region" description="Acidic residues" evidence="1">
    <location>
        <begin position="91"/>
        <end position="143"/>
    </location>
</feature>
<evidence type="ECO:0000256" key="1">
    <source>
        <dbReference type="SAM" id="MobiDB-lite"/>
    </source>
</evidence>
<reference evidence="3 4" key="1">
    <citation type="journal article" date="2016" name="Nat. Commun.">
        <title>Thousands of microbial genomes shed light on interconnected biogeochemical processes in an aquifer system.</title>
        <authorList>
            <person name="Anantharaman K."/>
            <person name="Brown C.T."/>
            <person name="Hug L.A."/>
            <person name="Sharon I."/>
            <person name="Castelle C.J."/>
            <person name="Probst A.J."/>
            <person name="Thomas B.C."/>
            <person name="Singh A."/>
            <person name="Wilkins M.J."/>
            <person name="Karaoz U."/>
            <person name="Brodie E.L."/>
            <person name="Williams K.H."/>
            <person name="Hubbard S.S."/>
            <person name="Banfield J.F."/>
        </authorList>
    </citation>
    <scope>NUCLEOTIDE SEQUENCE [LARGE SCALE GENOMIC DNA]</scope>
    <source>
        <strain evidence="4">RIFCSPLOWO2_12_FULL_64_10</strain>
    </source>
</reference>
<dbReference type="Proteomes" id="UP000178606">
    <property type="component" value="Unassembled WGS sequence"/>
</dbReference>
<proteinExistence type="predicted"/>
<keyword evidence="2" id="KW-0472">Membrane</keyword>
<accession>A0A1F6CL78</accession>
<gene>
    <name evidence="3" type="ORF">A3F84_02255</name>
</gene>
<feature type="region of interest" description="Disordered" evidence="1">
    <location>
        <begin position="83"/>
        <end position="143"/>
    </location>
</feature>
<comment type="caution">
    <text evidence="3">The sequence shown here is derived from an EMBL/GenBank/DDBJ whole genome shotgun (WGS) entry which is preliminary data.</text>
</comment>
<dbReference type="AlphaFoldDB" id="A0A1F6CL78"/>
<evidence type="ECO:0008006" key="5">
    <source>
        <dbReference type="Google" id="ProtNLM"/>
    </source>
</evidence>
<feature type="region of interest" description="Disordered" evidence="1">
    <location>
        <begin position="293"/>
        <end position="339"/>
    </location>
</feature>
<organism evidence="3 4">
    <name type="scientific">Handelsmanbacteria sp. (strain RIFCSPLOWO2_12_FULL_64_10)</name>
    <dbReference type="NCBI Taxonomy" id="1817868"/>
    <lineage>
        <taxon>Bacteria</taxon>
        <taxon>Candidatus Handelsmaniibacteriota</taxon>
    </lineage>
</organism>
<feature type="transmembrane region" description="Helical" evidence="2">
    <location>
        <begin position="232"/>
        <end position="253"/>
    </location>
</feature>
<feature type="compositionally biased region" description="Acidic residues" evidence="1">
    <location>
        <begin position="180"/>
        <end position="207"/>
    </location>
</feature>
<dbReference type="EMBL" id="MFKF01000216">
    <property type="protein sequence ID" value="OGG50006.1"/>
    <property type="molecule type" value="Genomic_DNA"/>
</dbReference>
<keyword evidence="2" id="KW-1133">Transmembrane helix</keyword>